<dbReference type="InterPro" id="IPR023214">
    <property type="entry name" value="HAD_sf"/>
</dbReference>
<dbReference type="Pfam" id="PF00702">
    <property type="entry name" value="Hydrolase"/>
    <property type="match status" value="1"/>
</dbReference>
<keyword evidence="2" id="KW-1185">Reference proteome</keyword>
<dbReference type="NCBIfam" id="TIGR01509">
    <property type="entry name" value="HAD-SF-IA-v3"/>
    <property type="match status" value="1"/>
</dbReference>
<dbReference type="InterPro" id="IPR036412">
    <property type="entry name" value="HAD-like_sf"/>
</dbReference>
<gene>
    <name evidence="1" type="ORF">GCM10007939_08460</name>
</gene>
<name>A0ABQ5VTK7_9RHOB</name>
<dbReference type="EMBL" id="BSNN01000002">
    <property type="protein sequence ID" value="GLQ34563.1"/>
    <property type="molecule type" value="Genomic_DNA"/>
</dbReference>
<evidence type="ECO:0000313" key="2">
    <source>
        <dbReference type="Proteomes" id="UP001156694"/>
    </source>
</evidence>
<protein>
    <submittedName>
        <fullName evidence="1">Pyrimidine 5'-nucleotidase</fullName>
    </submittedName>
</protein>
<dbReference type="CDD" id="cd02604">
    <property type="entry name" value="HAD_5NT"/>
    <property type="match status" value="1"/>
</dbReference>
<dbReference type="Gene3D" id="3.40.50.1000">
    <property type="entry name" value="HAD superfamily/HAD-like"/>
    <property type="match status" value="1"/>
</dbReference>
<dbReference type="Gene3D" id="1.10.150.450">
    <property type="match status" value="1"/>
</dbReference>
<dbReference type="SFLD" id="SFLDG01129">
    <property type="entry name" value="C1.5:_HAD__Beta-PGM__Phosphata"/>
    <property type="match status" value="1"/>
</dbReference>
<dbReference type="SFLD" id="SFLDS00003">
    <property type="entry name" value="Haloacid_Dehalogenase"/>
    <property type="match status" value="1"/>
</dbReference>
<dbReference type="PANTHER" id="PTHR12725">
    <property type="entry name" value="HALOACID DEHALOGENASE-LIKE HYDROLASE"/>
    <property type="match status" value="1"/>
</dbReference>
<evidence type="ECO:0000313" key="1">
    <source>
        <dbReference type="EMBL" id="GLQ34563.1"/>
    </source>
</evidence>
<proteinExistence type="predicted"/>
<organism evidence="1 2">
    <name type="scientific">Amylibacter marinus</name>
    <dbReference type="NCBI Taxonomy" id="1475483"/>
    <lineage>
        <taxon>Bacteria</taxon>
        <taxon>Pseudomonadati</taxon>
        <taxon>Pseudomonadota</taxon>
        <taxon>Alphaproteobacteria</taxon>
        <taxon>Rhodobacterales</taxon>
        <taxon>Paracoccaceae</taxon>
        <taxon>Amylibacter</taxon>
    </lineage>
</organism>
<sequence>MKTKFAHIDTWVFDLDHTLYSKEDCLFDQIEDLMVAYMKKALNIDETTANHLRKHYWQTYGTTLSGLMVEHNIAPEPFLAAVHDIDLGALSPDPALATAINALPGRKIIYTNGDKNHAVRVLAARGLSHCFEDIFGIEHAQYTPKPQRDAFEIIFQRAALSPQNAAMFEDDPRNLLVPHEMGLSTILVDQISTQPHIHYCTDQLTQFLHATQA</sequence>
<comment type="caution">
    <text evidence="1">The sequence shown here is derived from an EMBL/GenBank/DDBJ whole genome shotgun (WGS) entry which is preliminary data.</text>
</comment>
<accession>A0ABQ5VTK7</accession>
<dbReference type="PANTHER" id="PTHR12725:SF117">
    <property type="entry name" value="HALOACID DEHALOGENASE-LIKE HYDROLASE"/>
    <property type="match status" value="1"/>
</dbReference>
<dbReference type="InterPro" id="IPR006439">
    <property type="entry name" value="HAD-SF_hydro_IA"/>
</dbReference>
<dbReference type="Proteomes" id="UP001156694">
    <property type="component" value="Unassembled WGS sequence"/>
</dbReference>
<dbReference type="SUPFAM" id="SSF56784">
    <property type="entry name" value="HAD-like"/>
    <property type="match status" value="1"/>
</dbReference>
<dbReference type="SFLD" id="SFLDG01132">
    <property type="entry name" value="C1.5.3:_5'-Nucleotidase_Like"/>
    <property type="match status" value="1"/>
</dbReference>
<dbReference type="InterPro" id="IPR010237">
    <property type="entry name" value="Pyr-5-nucltdase"/>
</dbReference>
<dbReference type="RefSeq" id="WP_284376393.1">
    <property type="nucleotide sequence ID" value="NZ_BSNN01000002.1"/>
</dbReference>
<reference evidence="2" key="1">
    <citation type="journal article" date="2019" name="Int. J. Syst. Evol. Microbiol.">
        <title>The Global Catalogue of Microorganisms (GCM) 10K type strain sequencing project: providing services to taxonomists for standard genome sequencing and annotation.</title>
        <authorList>
            <consortium name="The Broad Institute Genomics Platform"/>
            <consortium name="The Broad Institute Genome Sequencing Center for Infectious Disease"/>
            <person name="Wu L."/>
            <person name="Ma J."/>
        </authorList>
    </citation>
    <scope>NUCLEOTIDE SEQUENCE [LARGE SCALE GENOMIC DNA]</scope>
    <source>
        <strain evidence="2">NBRC 110140</strain>
    </source>
</reference>
<dbReference type="NCBIfam" id="TIGR01993">
    <property type="entry name" value="Pyr-5-nucltdase"/>
    <property type="match status" value="1"/>
</dbReference>